<sequence length="63" mass="7576">MNWRTLGDEKIKKTSGAGFQFGRQPHFLFVYKERGRYLEGDEDHWKDLQKLPRNSFAEVCREQ</sequence>
<dbReference type="EMBL" id="JQJC01000002">
    <property type="protein sequence ID" value="KGN96885.1"/>
    <property type="molecule type" value="Genomic_DNA"/>
</dbReference>
<dbReference type="Proteomes" id="UP000030136">
    <property type="component" value="Unassembled WGS sequence"/>
</dbReference>
<accession>A0AB34PHI3</accession>
<dbReference type="AlphaFoldDB" id="A0AB34PHI3"/>
<evidence type="ECO:0000313" key="2">
    <source>
        <dbReference type="Proteomes" id="UP000030136"/>
    </source>
</evidence>
<name>A0AB34PHI3_9PORP</name>
<gene>
    <name evidence="1" type="ORF">HQ38_01005</name>
</gene>
<evidence type="ECO:0000313" key="1">
    <source>
        <dbReference type="EMBL" id="KGN96885.1"/>
    </source>
</evidence>
<proteinExistence type="predicted"/>
<reference evidence="1 2" key="1">
    <citation type="submission" date="2014-08" db="EMBL/GenBank/DDBJ databases">
        <title>Porphyromonas crevioricanis strain:COT-253_OH1447 Genome sequencing.</title>
        <authorList>
            <person name="Wallis C."/>
            <person name="Deusch O."/>
            <person name="O'Flynn C."/>
            <person name="Davis I."/>
            <person name="Jospin G."/>
            <person name="Darling A.E."/>
            <person name="Coil D.A."/>
            <person name="Alexiev A."/>
            <person name="Horsfall A."/>
            <person name="Kirkwood N."/>
            <person name="Harris S."/>
            <person name="Eisen J.A."/>
        </authorList>
    </citation>
    <scope>NUCLEOTIDE SEQUENCE [LARGE SCALE GENOMIC DNA]</scope>
    <source>
        <strain evidence="2">COT-253 OH1447</strain>
    </source>
</reference>
<comment type="caution">
    <text evidence="1">The sequence shown here is derived from an EMBL/GenBank/DDBJ whole genome shotgun (WGS) entry which is preliminary data.</text>
</comment>
<organism evidence="1 2">
    <name type="scientific">Porphyromonas crevioricanis</name>
    <dbReference type="NCBI Taxonomy" id="393921"/>
    <lineage>
        <taxon>Bacteria</taxon>
        <taxon>Pseudomonadati</taxon>
        <taxon>Bacteroidota</taxon>
        <taxon>Bacteroidia</taxon>
        <taxon>Bacteroidales</taxon>
        <taxon>Porphyromonadaceae</taxon>
        <taxon>Porphyromonas</taxon>
    </lineage>
</organism>
<protein>
    <submittedName>
        <fullName evidence="1">Uncharacterized protein</fullName>
    </submittedName>
</protein>